<reference evidence="1 2" key="1">
    <citation type="submission" date="2017-11" db="EMBL/GenBank/DDBJ databases">
        <title>De novo assembly and phasing of dikaryotic genomes from two isolates of Puccinia coronata f. sp. avenae, the causal agent of oat crown rust.</title>
        <authorList>
            <person name="Miller M.E."/>
            <person name="Zhang Y."/>
            <person name="Omidvar V."/>
            <person name="Sperschneider J."/>
            <person name="Schwessinger B."/>
            <person name="Raley C."/>
            <person name="Palmer J.M."/>
            <person name="Garnica D."/>
            <person name="Upadhyaya N."/>
            <person name="Rathjen J."/>
            <person name="Taylor J.M."/>
            <person name="Park R.F."/>
            <person name="Dodds P.N."/>
            <person name="Hirsch C.D."/>
            <person name="Kianian S.F."/>
            <person name="Figueroa M."/>
        </authorList>
    </citation>
    <scope>NUCLEOTIDE SEQUENCE [LARGE SCALE GENOMIC DNA]</scope>
    <source>
        <strain evidence="1">12NC29</strain>
    </source>
</reference>
<proteinExistence type="predicted"/>
<evidence type="ECO:0000313" key="1">
    <source>
        <dbReference type="EMBL" id="PLW15381.1"/>
    </source>
</evidence>
<accession>A0A2N5SQ89</accession>
<gene>
    <name evidence="1" type="ORF">PCANC_20495</name>
</gene>
<name>A0A2N5SQ89_9BASI</name>
<organism evidence="1 2">
    <name type="scientific">Puccinia coronata f. sp. avenae</name>
    <dbReference type="NCBI Taxonomy" id="200324"/>
    <lineage>
        <taxon>Eukaryota</taxon>
        <taxon>Fungi</taxon>
        <taxon>Dikarya</taxon>
        <taxon>Basidiomycota</taxon>
        <taxon>Pucciniomycotina</taxon>
        <taxon>Pucciniomycetes</taxon>
        <taxon>Pucciniales</taxon>
        <taxon>Pucciniaceae</taxon>
        <taxon>Puccinia</taxon>
    </lineage>
</organism>
<comment type="caution">
    <text evidence="1">The sequence shown here is derived from an EMBL/GenBank/DDBJ whole genome shotgun (WGS) entry which is preliminary data.</text>
</comment>
<sequence>MAITDITPLISLKSWTPSLSQQAQLLRSITLLSSCAPTLYLTSPSLSEGLVLPA</sequence>
<dbReference type="EMBL" id="PGCJ01000897">
    <property type="protein sequence ID" value="PLW15381.1"/>
    <property type="molecule type" value="Genomic_DNA"/>
</dbReference>
<evidence type="ECO:0000313" key="2">
    <source>
        <dbReference type="Proteomes" id="UP000235388"/>
    </source>
</evidence>
<keyword evidence="2" id="KW-1185">Reference proteome</keyword>
<dbReference type="AlphaFoldDB" id="A0A2N5SQ89"/>
<protein>
    <submittedName>
        <fullName evidence="1">Uncharacterized protein</fullName>
    </submittedName>
</protein>
<dbReference type="Proteomes" id="UP000235388">
    <property type="component" value="Unassembled WGS sequence"/>
</dbReference>